<evidence type="ECO:0000259" key="2">
    <source>
        <dbReference type="PROSITE" id="PS51782"/>
    </source>
</evidence>
<dbReference type="SUPFAM" id="SSF54106">
    <property type="entry name" value="LysM domain"/>
    <property type="match status" value="1"/>
</dbReference>
<dbReference type="CDD" id="cd00118">
    <property type="entry name" value="LysM"/>
    <property type="match status" value="1"/>
</dbReference>
<dbReference type="Proteomes" id="UP001155241">
    <property type="component" value="Unassembled WGS sequence"/>
</dbReference>
<organism evidence="3 4">
    <name type="scientific">Aeoliella straminimaris</name>
    <dbReference type="NCBI Taxonomy" id="2954799"/>
    <lineage>
        <taxon>Bacteria</taxon>
        <taxon>Pseudomonadati</taxon>
        <taxon>Planctomycetota</taxon>
        <taxon>Planctomycetia</taxon>
        <taxon>Pirellulales</taxon>
        <taxon>Lacipirellulaceae</taxon>
        <taxon>Aeoliella</taxon>
    </lineage>
</organism>
<name>A0A9X2JI50_9BACT</name>
<evidence type="ECO:0000313" key="4">
    <source>
        <dbReference type="Proteomes" id="UP001155241"/>
    </source>
</evidence>
<keyword evidence="4" id="KW-1185">Reference proteome</keyword>
<dbReference type="SMART" id="SM00257">
    <property type="entry name" value="LysM"/>
    <property type="match status" value="1"/>
</dbReference>
<evidence type="ECO:0000313" key="3">
    <source>
        <dbReference type="EMBL" id="MCO6046496.1"/>
    </source>
</evidence>
<proteinExistence type="predicted"/>
<gene>
    <name evidence="3" type="ORF">NG895_21565</name>
</gene>
<accession>A0A9X2JI50</accession>
<dbReference type="InterPro" id="IPR036779">
    <property type="entry name" value="LysM_dom_sf"/>
</dbReference>
<feature type="domain" description="LysM" evidence="2">
    <location>
        <begin position="253"/>
        <end position="297"/>
    </location>
</feature>
<evidence type="ECO:0000256" key="1">
    <source>
        <dbReference type="SAM" id="MobiDB-lite"/>
    </source>
</evidence>
<dbReference type="Pfam" id="PF01476">
    <property type="entry name" value="LysM"/>
    <property type="match status" value="1"/>
</dbReference>
<dbReference type="EMBL" id="JAMXLR010000073">
    <property type="protein sequence ID" value="MCO6046496.1"/>
    <property type="molecule type" value="Genomic_DNA"/>
</dbReference>
<dbReference type="PROSITE" id="PS51782">
    <property type="entry name" value="LYSM"/>
    <property type="match status" value="1"/>
</dbReference>
<feature type="compositionally biased region" description="Acidic residues" evidence="1">
    <location>
        <begin position="68"/>
        <end position="78"/>
    </location>
</feature>
<dbReference type="Gene3D" id="3.10.350.10">
    <property type="entry name" value="LysM domain"/>
    <property type="match status" value="1"/>
</dbReference>
<reference evidence="3" key="1">
    <citation type="submission" date="2022-06" db="EMBL/GenBank/DDBJ databases">
        <title>Aeoliella straminimaris, a novel planctomycete from sediments.</title>
        <authorList>
            <person name="Vitorino I.R."/>
            <person name="Lage O.M."/>
        </authorList>
    </citation>
    <scope>NUCLEOTIDE SEQUENCE</scope>
    <source>
        <strain evidence="3">ICT_H6.2</strain>
    </source>
</reference>
<sequence>MSAIRPLATIAMLMVLGVFLWKQINTPDLKEETEGSLAAINAPALEADLGAGADTMDTAPPPFGPAEQTEEGEEELPEFDFGPAPLAEDDSSIAPLAEEDTAAMPELPPLPAQVPTANYADAAEEPAGADALAETENVEMEAGADPPFAGGALAGAGETAPLDGGTAGMPGDMNTTANSQVANEFAGAASAFASARPAIQAALARGELEEAHLKLSIWYGDRSLPLEEQEEIENLLSQLAGTVVYSTEHRLEAPHRVQASETLETIAQQYNVPWQLLAKINNIAEPSAVTPGQELKVIRGPFLAVVDVERQQLALMVAKRYAGQFGVKVEGAATNEGEWVVTQKQVPDGDSKRLVLETSGALPGGPQVVLGPASDTAPATAGAIRVAPTDQDDLFDILSIGSRVLIRK</sequence>
<dbReference type="RefSeq" id="WP_252854609.1">
    <property type="nucleotide sequence ID" value="NZ_JAMXLR010000073.1"/>
</dbReference>
<protein>
    <submittedName>
        <fullName evidence="3">LysM peptidoglycan-binding domain-containing protein</fullName>
    </submittedName>
</protein>
<dbReference type="AlphaFoldDB" id="A0A9X2JI50"/>
<feature type="region of interest" description="Disordered" evidence="1">
    <location>
        <begin position="52"/>
        <end position="89"/>
    </location>
</feature>
<dbReference type="InterPro" id="IPR018392">
    <property type="entry name" value="LysM"/>
</dbReference>
<comment type="caution">
    <text evidence="3">The sequence shown here is derived from an EMBL/GenBank/DDBJ whole genome shotgun (WGS) entry which is preliminary data.</text>
</comment>